<dbReference type="InterPro" id="IPR051677">
    <property type="entry name" value="AfsR-DnrI-RedD_regulator"/>
</dbReference>
<dbReference type="InterPro" id="IPR005158">
    <property type="entry name" value="BTAD"/>
</dbReference>
<keyword evidence="4" id="KW-0804">Transcription</keyword>
<evidence type="ECO:0000256" key="2">
    <source>
        <dbReference type="ARBA" id="ARBA00023015"/>
    </source>
</evidence>
<evidence type="ECO:0000259" key="6">
    <source>
        <dbReference type="SMART" id="SM00862"/>
    </source>
</evidence>
<dbReference type="SUPFAM" id="SSF48452">
    <property type="entry name" value="TPR-like"/>
    <property type="match status" value="1"/>
</dbReference>
<evidence type="ECO:0000256" key="5">
    <source>
        <dbReference type="SAM" id="MobiDB-lite"/>
    </source>
</evidence>
<comment type="similarity">
    <text evidence="1">Belongs to the AfsR/DnrI/RedD regulatory family.</text>
</comment>
<dbReference type="CDD" id="cd15831">
    <property type="entry name" value="BTAD"/>
    <property type="match status" value="1"/>
</dbReference>
<evidence type="ECO:0000259" key="7">
    <source>
        <dbReference type="SMART" id="SM01043"/>
    </source>
</evidence>
<feature type="domain" description="OmpR/PhoB-type" evidence="6">
    <location>
        <begin position="14"/>
        <end position="88"/>
    </location>
</feature>
<dbReference type="PANTHER" id="PTHR35807">
    <property type="entry name" value="TRANSCRIPTIONAL REGULATOR REDD-RELATED"/>
    <property type="match status" value="1"/>
</dbReference>
<dbReference type="PANTHER" id="PTHR35807:SF1">
    <property type="entry name" value="TRANSCRIPTIONAL REGULATOR REDD"/>
    <property type="match status" value="1"/>
</dbReference>
<dbReference type="EMBL" id="CP118615">
    <property type="protein sequence ID" value="WDZ86766.1"/>
    <property type="molecule type" value="Genomic_DNA"/>
</dbReference>
<evidence type="ECO:0000256" key="3">
    <source>
        <dbReference type="ARBA" id="ARBA00023125"/>
    </source>
</evidence>
<dbReference type="SMART" id="SM00862">
    <property type="entry name" value="Trans_reg_C"/>
    <property type="match status" value="1"/>
</dbReference>
<dbReference type="Gene3D" id="1.25.40.10">
    <property type="entry name" value="Tetratricopeptide repeat domain"/>
    <property type="match status" value="1"/>
</dbReference>
<dbReference type="RefSeq" id="WP_275033616.1">
    <property type="nucleotide sequence ID" value="NZ_CP118615.1"/>
</dbReference>
<sequence length="319" mass="35524">MKIRILGTPSVAGSSRLAGRRANVLTALLALHINRAVSIDRLIDAIWEDRPPATAREQVQNCVSLLRRSLSGGAARITISRHGPGYQMNADPDEIDAQRFERGVRAAGELHATGDLTGAVEKLREALALWSGPALDGLTGVELSAHANRLDEMRNSATERLIKMTMDLGRHDEALADLRSLTRLHPLHEQYMLLMTDNLIHRQRYAEALDAYRTFASGMAEELGVRPSRTARSRERQILQAMHAPHPPHDSRRPARSDGPERPHLRNTVRYRTSDIPAAAPTELLHHLENAVTHIQAAFWLLHNEPDSWAPDRIPAPRA</sequence>
<dbReference type="Pfam" id="PF00486">
    <property type="entry name" value="Trans_reg_C"/>
    <property type="match status" value="1"/>
</dbReference>
<evidence type="ECO:0000256" key="1">
    <source>
        <dbReference type="ARBA" id="ARBA00005820"/>
    </source>
</evidence>
<feature type="domain" description="Bacterial transcriptional activator" evidence="7">
    <location>
        <begin position="95"/>
        <end position="239"/>
    </location>
</feature>
<feature type="region of interest" description="Disordered" evidence="5">
    <location>
        <begin position="241"/>
        <end position="273"/>
    </location>
</feature>
<dbReference type="SUPFAM" id="SSF46894">
    <property type="entry name" value="C-terminal effector domain of the bipartite response regulators"/>
    <property type="match status" value="1"/>
</dbReference>
<feature type="compositionally biased region" description="Basic and acidic residues" evidence="5">
    <location>
        <begin position="247"/>
        <end position="264"/>
    </location>
</feature>
<dbReference type="InterPro" id="IPR001867">
    <property type="entry name" value="OmpR/PhoB-type_DNA-bd"/>
</dbReference>
<dbReference type="InterPro" id="IPR011990">
    <property type="entry name" value="TPR-like_helical_dom_sf"/>
</dbReference>
<dbReference type="SMART" id="SM01043">
    <property type="entry name" value="BTAD"/>
    <property type="match status" value="1"/>
</dbReference>
<dbReference type="Proteomes" id="UP001219605">
    <property type="component" value="Chromosome"/>
</dbReference>
<dbReference type="Gene3D" id="1.10.10.10">
    <property type="entry name" value="Winged helix-like DNA-binding domain superfamily/Winged helix DNA-binding domain"/>
    <property type="match status" value="1"/>
</dbReference>
<gene>
    <name evidence="8" type="ORF">PVK37_10400</name>
</gene>
<keyword evidence="3" id="KW-0238">DNA-binding</keyword>
<keyword evidence="9" id="KW-1185">Reference proteome</keyword>
<evidence type="ECO:0000256" key="4">
    <source>
        <dbReference type="ARBA" id="ARBA00023163"/>
    </source>
</evidence>
<reference evidence="8 9" key="1">
    <citation type="submission" date="2023-02" db="EMBL/GenBank/DDBJ databases">
        <authorList>
            <person name="Mo P."/>
        </authorList>
    </citation>
    <scope>NUCLEOTIDE SEQUENCE [LARGE SCALE GENOMIC DNA]</scope>
    <source>
        <strain evidence="8 9">HUAS 3</strain>
    </source>
</reference>
<proteinExistence type="inferred from homology"/>
<name>A0ABY7ZUN8_9ACTN</name>
<accession>A0ABY7ZUN8</accession>
<protein>
    <submittedName>
        <fullName evidence="8">AfsR/SARP family transcriptional regulator</fullName>
    </submittedName>
</protein>
<evidence type="ECO:0000313" key="8">
    <source>
        <dbReference type="EMBL" id="WDZ86766.1"/>
    </source>
</evidence>
<keyword evidence="2" id="KW-0805">Transcription regulation</keyword>
<evidence type="ECO:0000313" key="9">
    <source>
        <dbReference type="Proteomes" id="UP001219605"/>
    </source>
</evidence>
<dbReference type="InterPro" id="IPR016032">
    <property type="entry name" value="Sig_transdc_resp-reg_C-effctor"/>
</dbReference>
<organism evidence="8 9">
    <name type="scientific">Micromonospora cathayae</name>
    <dbReference type="NCBI Taxonomy" id="3028804"/>
    <lineage>
        <taxon>Bacteria</taxon>
        <taxon>Bacillati</taxon>
        <taxon>Actinomycetota</taxon>
        <taxon>Actinomycetes</taxon>
        <taxon>Micromonosporales</taxon>
        <taxon>Micromonosporaceae</taxon>
        <taxon>Micromonospora</taxon>
    </lineage>
</organism>
<dbReference type="InterPro" id="IPR036388">
    <property type="entry name" value="WH-like_DNA-bd_sf"/>
</dbReference>
<dbReference type="Pfam" id="PF03704">
    <property type="entry name" value="BTAD"/>
    <property type="match status" value="1"/>
</dbReference>